<dbReference type="AlphaFoldDB" id="U7QS41"/>
<accession>U7QS41</accession>
<dbReference type="InterPro" id="IPR027417">
    <property type="entry name" value="P-loop_NTPase"/>
</dbReference>
<name>U7QS41_9CYAN</name>
<sequence>MISFLDDLDRFRNDLQDKFNLTVKIPHMNKNPVSQPEIEASVIKKIENICEYDLKLYDYAKENF</sequence>
<evidence type="ECO:0000313" key="1">
    <source>
        <dbReference type="EMBL" id="ERT09895.1"/>
    </source>
</evidence>
<dbReference type="Proteomes" id="UP000017127">
    <property type="component" value="Unassembled WGS sequence"/>
</dbReference>
<gene>
    <name evidence="1" type="ORF">M595_0066</name>
</gene>
<organism evidence="1 2">
    <name type="scientific">Lyngbya aestuarii BL J</name>
    <dbReference type="NCBI Taxonomy" id="1348334"/>
    <lineage>
        <taxon>Bacteria</taxon>
        <taxon>Bacillati</taxon>
        <taxon>Cyanobacteriota</taxon>
        <taxon>Cyanophyceae</taxon>
        <taxon>Oscillatoriophycideae</taxon>
        <taxon>Oscillatoriales</taxon>
        <taxon>Microcoleaceae</taxon>
        <taxon>Lyngbya</taxon>
    </lineage>
</organism>
<dbReference type="Gene3D" id="3.40.50.300">
    <property type="entry name" value="P-loop containing nucleotide triphosphate hydrolases"/>
    <property type="match status" value="1"/>
</dbReference>
<evidence type="ECO:0000313" key="2">
    <source>
        <dbReference type="Proteomes" id="UP000017127"/>
    </source>
</evidence>
<protein>
    <submittedName>
        <fullName evidence="1">Uncharacterized protein</fullName>
    </submittedName>
</protein>
<comment type="caution">
    <text evidence="1">The sequence shown here is derived from an EMBL/GenBank/DDBJ whole genome shotgun (WGS) entry which is preliminary data.</text>
</comment>
<dbReference type="EMBL" id="AUZM01000001">
    <property type="protein sequence ID" value="ERT09895.1"/>
    <property type="molecule type" value="Genomic_DNA"/>
</dbReference>
<proteinExistence type="predicted"/>
<keyword evidence="2" id="KW-1185">Reference proteome</keyword>
<reference evidence="1 2" key="1">
    <citation type="journal article" date="2013" name="Front. Microbiol.">
        <title>Comparative genomic analyses of the cyanobacterium, Lyngbya aestuarii BL J, a powerful hydrogen producer.</title>
        <authorList>
            <person name="Kothari A."/>
            <person name="Vaughn M."/>
            <person name="Garcia-Pichel F."/>
        </authorList>
    </citation>
    <scope>NUCLEOTIDE SEQUENCE [LARGE SCALE GENOMIC DNA]</scope>
    <source>
        <strain evidence="1 2">BL J</strain>
    </source>
</reference>